<keyword evidence="2" id="KW-1185">Reference proteome</keyword>
<dbReference type="AlphaFoldDB" id="A0A1B0AQK2"/>
<dbReference type="EMBL" id="JXJN01001921">
    <property type="status" value="NOT_ANNOTATED_CDS"/>
    <property type="molecule type" value="Genomic_DNA"/>
</dbReference>
<dbReference type="Proteomes" id="UP000092460">
    <property type="component" value="Unassembled WGS sequence"/>
</dbReference>
<proteinExistence type="predicted"/>
<dbReference type="EnsemblMetazoa" id="GPPI004958-RA">
    <property type="protein sequence ID" value="GPPI004958-PA"/>
    <property type="gene ID" value="GPPI004958"/>
</dbReference>
<dbReference type="VEuPathDB" id="VectorBase:GPPI004958"/>
<reference evidence="1" key="2">
    <citation type="submission" date="2020-05" db="UniProtKB">
        <authorList>
            <consortium name="EnsemblMetazoa"/>
        </authorList>
    </citation>
    <scope>IDENTIFICATION</scope>
    <source>
        <strain evidence="1">IAEA</strain>
    </source>
</reference>
<evidence type="ECO:0000313" key="2">
    <source>
        <dbReference type="Proteomes" id="UP000092460"/>
    </source>
</evidence>
<evidence type="ECO:0000313" key="1">
    <source>
        <dbReference type="EnsemblMetazoa" id="GPPI004958-PA"/>
    </source>
</evidence>
<name>A0A1B0AQK2_9MUSC</name>
<protein>
    <submittedName>
        <fullName evidence="1">Uncharacterized protein</fullName>
    </submittedName>
</protein>
<sequence>MLCSPCQVIQILKVCYVGGNEQSSNQIKYEAEDEVLIHVKSLHRRYNSIRFIYNGIQGIKCIIVINIDIVMMHYDNALAY</sequence>
<organism evidence="1 2">
    <name type="scientific">Glossina palpalis gambiensis</name>
    <dbReference type="NCBI Taxonomy" id="67801"/>
    <lineage>
        <taxon>Eukaryota</taxon>
        <taxon>Metazoa</taxon>
        <taxon>Ecdysozoa</taxon>
        <taxon>Arthropoda</taxon>
        <taxon>Hexapoda</taxon>
        <taxon>Insecta</taxon>
        <taxon>Pterygota</taxon>
        <taxon>Neoptera</taxon>
        <taxon>Endopterygota</taxon>
        <taxon>Diptera</taxon>
        <taxon>Brachycera</taxon>
        <taxon>Muscomorpha</taxon>
        <taxon>Hippoboscoidea</taxon>
        <taxon>Glossinidae</taxon>
        <taxon>Glossina</taxon>
    </lineage>
</organism>
<reference evidence="2" key="1">
    <citation type="submission" date="2015-01" db="EMBL/GenBank/DDBJ databases">
        <authorList>
            <person name="Aksoy S."/>
            <person name="Warren W."/>
            <person name="Wilson R.K."/>
        </authorList>
    </citation>
    <scope>NUCLEOTIDE SEQUENCE [LARGE SCALE GENOMIC DNA]</scope>
    <source>
        <strain evidence="2">IAEA</strain>
    </source>
</reference>
<accession>A0A1B0AQK2</accession>